<feature type="region of interest" description="Disordered" evidence="1">
    <location>
        <begin position="185"/>
        <end position="209"/>
    </location>
</feature>
<protein>
    <submittedName>
        <fullName evidence="3">DNase I-like protein</fullName>
    </submittedName>
</protein>
<dbReference type="Pfam" id="PF22669">
    <property type="entry name" value="Exo_endo_phos2"/>
    <property type="match status" value="1"/>
</dbReference>
<dbReference type="SMART" id="SM00128">
    <property type="entry name" value="IPPc"/>
    <property type="match status" value="1"/>
</dbReference>
<dbReference type="Gene3D" id="3.60.10.10">
    <property type="entry name" value="Endonuclease/exonuclease/phosphatase"/>
    <property type="match status" value="1"/>
</dbReference>
<dbReference type="PANTHER" id="PTHR11200:SF286">
    <property type="entry name" value="5-PHOSPHATASE, PUTATIVE (AFU_ORTHOLOGUE AFUA_5G07600)-RELATED"/>
    <property type="match status" value="1"/>
</dbReference>
<name>A0A9P4NYQ2_9PEZI</name>
<dbReference type="InterPro" id="IPR036691">
    <property type="entry name" value="Endo/exonu/phosph_ase_sf"/>
</dbReference>
<dbReference type="Proteomes" id="UP000800235">
    <property type="component" value="Unassembled WGS sequence"/>
</dbReference>
<dbReference type="OrthoDB" id="62798at2759"/>
<keyword evidence="4" id="KW-1185">Reference proteome</keyword>
<comment type="caution">
    <text evidence="3">The sequence shown here is derived from an EMBL/GenBank/DDBJ whole genome shotgun (WGS) entry which is preliminary data.</text>
</comment>
<evidence type="ECO:0000313" key="3">
    <source>
        <dbReference type="EMBL" id="KAF2433589.1"/>
    </source>
</evidence>
<feature type="compositionally biased region" description="Polar residues" evidence="1">
    <location>
        <begin position="185"/>
        <end position="194"/>
    </location>
</feature>
<dbReference type="InterPro" id="IPR000300">
    <property type="entry name" value="IPPc"/>
</dbReference>
<feature type="region of interest" description="Disordered" evidence="1">
    <location>
        <begin position="228"/>
        <end position="257"/>
    </location>
</feature>
<feature type="compositionally biased region" description="Basic and acidic residues" evidence="1">
    <location>
        <begin position="236"/>
        <end position="253"/>
    </location>
</feature>
<dbReference type="EMBL" id="MU007020">
    <property type="protein sequence ID" value="KAF2433589.1"/>
    <property type="molecule type" value="Genomic_DNA"/>
</dbReference>
<dbReference type="GO" id="GO:0004439">
    <property type="term" value="F:phosphatidylinositol-4,5-bisphosphate 5-phosphatase activity"/>
    <property type="evidence" value="ECO:0007669"/>
    <property type="project" value="TreeGrafter"/>
</dbReference>
<reference evidence="3" key="1">
    <citation type="journal article" date="2020" name="Stud. Mycol.">
        <title>101 Dothideomycetes genomes: a test case for predicting lifestyles and emergence of pathogens.</title>
        <authorList>
            <person name="Haridas S."/>
            <person name="Albert R."/>
            <person name="Binder M."/>
            <person name="Bloem J."/>
            <person name="Labutti K."/>
            <person name="Salamov A."/>
            <person name="Andreopoulos B."/>
            <person name="Baker S."/>
            <person name="Barry K."/>
            <person name="Bills G."/>
            <person name="Bluhm B."/>
            <person name="Cannon C."/>
            <person name="Castanera R."/>
            <person name="Culley D."/>
            <person name="Daum C."/>
            <person name="Ezra D."/>
            <person name="Gonzalez J."/>
            <person name="Henrissat B."/>
            <person name="Kuo A."/>
            <person name="Liang C."/>
            <person name="Lipzen A."/>
            <person name="Lutzoni F."/>
            <person name="Magnuson J."/>
            <person name="Mondo S."/>
            <person name="Nolan M."/>
            <person name="Ohm R."/>
            <person name="Pangilinan J."/>
            <person name="Park H.-J."/>
            <person name="Ramirez L."/>
            <person name="Alfaro M."/>
            <person name="Sun H."/>
            <person name="Tritt A."/>
            <person name="Yoshinaga Y."/>
            <person name="Zwiers L.-H."/>
            <person name="Turgeon B."/>
            <person name="Goodwin S."/>
            <person name="Spatafora J."/>
            <person name="Crous P."/>
            <person name="Grigoriev I."/>
        </authorList>
    </citation>
    <scope>NUCLEOTIDE SEQUENCE</scope>
    <source>
        <strain evidence="3">CBS 130266</strain>
    </source>
</reference>
<accession>A0A9P4NYQ2</accession>
<dbReference type="AlphaFoldDB" id="A0A9P4NYQ2"/>
<dbReference type="SUPFAM" id="SSF56219">
    <property type="entry name" value="DNase I-like"/>
    <property type="match status" value="1"/>
</dbReference>
<gene>
    <name evidence="3" type="ORF">EJ08DRAFT_686308</name>
</gene>
<organism evidence="3 4">
    <name type="scientific">Tothia fuscella</name>
    <dbReference type="NCBI Taxonomy" id="1048955"/>
    <lineage>
        <taxon>Eukaryota</taxon>
        <taxon>Fungi</taxon>
        <taxon>Dikarya</taxon>
        <taxon>Ascomycota</taxon>
        <taxon>Pezizomycotina</taxon>
        <taxon>Dothideomycetes</taxon>
        <taxon>Pleosporomycetidae</taxon>
        <taxon>Venturiales</taxon>
        <taxon>Cylindrosympodiaceae</taxon>
        <taxon>Tothia</taxon>
    </lineage>
</organism>
<dbReference type="InterPro" id="IPR046985">
    <property type="entry name" value="IP5"/>
</dbReference>
<dbReference type="GO" id="GO:0046856">
    <property type="term" value="P:phosphatidylinositol dephosphorylation"/>
    <property type="evidence" value="ECO:0007669"/>
    <property type="project" value="InterPro"/>
</dbReference>
<feature type="domain" description="Inositol polyphosphate-related phosphatase" evidence="2">
    <location>
        <begin position="3"/>
        <end position="385"/>
    </location>
</feature>
<evidence type="ECO:0000313" key="4">
    <source>
        <dbReference type="Proteomes" id="UP000800235"/>
    </source>
</evidence>
<evidence type="ECO:0000259" key="2">
    <source>
        <dbReference type="SMART" id="SM00128"/>
    </source>
</evidence>
<sequence>MAAPLEIYFLTFNCARTLIDTNLFAAHFFQALPKGSRTLPDVIAISLQEVAPIAYSFLGGSYITPYLQRFDDAVQIAARSRLGQEHGDKQPYERLLTNAVGMTVGMVFVKRAIRERVRWIEAAGVGVGLWEMGNKGAVGIRIALDETELTFIAAHLAPMEGAVLRRNTDWQNIVRGLVFEQVDANNSKPNSRSIASGGESEPLLSRSLRQESGLYKPKTTIIFGGDLNYRTSHTRPRPDTHKTFPKPSERHIDNSTPEGRLSISQLWEKDQLNQERMVGRTVHGFTEMPVTFPPTYKYITEDMGNGSQVVPKTANAEVLDDELLSEGQSWQWAKHRWPSWCDRILYISAHEMDPRVYTSLPLHKSSDHRAVALSATIHAGNSAGSQGDVDILDHPPFPLNPNWKADRAAARRREVIVGFASYLTLTNEGNFILLGIIGGIVF</sequence>
<proteinExistence type="predicted"/>
<evidence type="ECO:0000256" key="1">
    <source>
        <dbReference type="SAM" id="MobiDB-lite"/>
    </source>
</evidence>
<dbReference type="PANTHER" id="PTHR11200">
    <property type="entry name" value="INOSITOL 5-PHOSPHATASE"/>
    <property type="match status" value="1"/>
</dbReference>